<dbReference type="SUPFAM" id="SSF50985">
    <property type="entry name" value="RCC1/BLIP-II"/>
    <property type="match status" value="1"/>
</dbReference>
<keyword evidence="5" id="KW-1185">Reference proteome</keyword>
<feature type="region of interest" description="Disordered" evidence="2">
    <location>
        <begin position="418"/>
        <end position="469"/>
    </location>
</feature>
<gene>
    <name evidence="4" type="primary">6049533</name>
    <name evidence="3" type="ORF">CpipJ_CPIJ015720</name>
</gene>
<dbReference type="AlphaFoldDB" id="B0X9E8"/>
<dbReference type="HOGENOM" id="CLU_336861_0_0_1"/>
<dbReference type="STRING" id="7176.B0X9E8"/>
<dbReference type="eggNOG" id="KOG0783">
    <property type="taxonomic scope" value="Eukaryota"/>
</dbReference>
<dbReference type="InParanoid" id="B0X9E8"/>
<dbReference type="EMBL" id="DS232533">
    <property type="protein sequence ID" value="EDS43117.1"/>
    <property type="molecule type" value="Genomic_DNA"/>
</dbReference>
<dbReference type="EnsemblMetazoa" id="CPIJ015720-RA">
    <property type="protein sequence ID" value="CPIJ015720-PA"/>
    <property type="gene ID" value="CPIJ015720"/>
</dbReference>
<dbReference type="VEuPathDB" id="VectorBase:CPIJ015720"/>
<dbReference type="Gene3D" id="2.130.10.30">
    <property type="entry name" value="Regulator of chromosome condensation 1/beta-lactamase-inhibitor protein II"/>
    <property type="match status" value="1"/>
</dbReference>
<dbReference type="VEuPathDB" id="VectorBase:CQUJHB006769"/>
<dbReference type="InterPro" id="IPR009091">
    <property type="entry name" value="RCC1/BLIP-II"/>
</dbReference>
<evidence type="ECO:0000313" key="4">
    <source>
        <dbReference type="EnsemblMetazoa" id="CPIJ015720-PA"/>
    </source>
</evidence>
<dbReference type="OrthoDB" id="7788680at2759"/>
<name>B0X9E8_CULQU</name>
<evidence type="ECO:0000256" key="2">
    <source>
        <dbReference type="SAM" id="MobiDB-lite"/>
    </source>
</evidence>
<reference evidence="4" key="2">
    <citation type="submission" date="2021-02" db="UniProtKB">
        <authorList>
            <consortium name="EnsemblMetazoa"/>
        </authorList>
    </citation>
    <scope>IDENTIFICATION</scope>
    <source>
        <strain evidence="4">JHB</strain>
    </source>
</reference>
<reference evidence="3" key="1">
    <citation type="submission" date="2007-03" db="EMBL/GenBank/DDBJ databases">
        <title>Annotation of Culex pipiens quinquefasciatus.</title>
        <authorList>
            <consortium name="The Broad Institute Genome Sequencing Platform"/>
            <person name="Atkinson P.W."/>
            <person name="Hemingway J."/>
            <person name="Christensen B.M."/>
            <person name="Higgs S."/>
            <person name="Kodira C."/>
            <person name="Hannick L."/>
            <person name="Megy K."/>
            <person name="O'Leary S."/>
            <person name="Pearson M."/>
            <person name="Haas B.J."/>
            <person name="Mauceli E."/>
            <person name="Wortman J.R."/>
            <person name="Lee N.H."/>
            <person name="Guigo R."/>
            <person name="Stanke M."/>
            <person name="Alvarado L."/>
            <person name="Amedeo P."/>
            <person name="Antoine C.H."/>
            <person name="Arensburger P."/>
            <person name="Bidwell S.L."/>
            <person name="Crawford M."/>
            <person name="Camaro F."/>
            <person name="Devon K."/>
            <person name="Engels R."/>
            <person name="Hammond M."/>
            <person name="Howarth C."/>
            <person name="Koehrsen M."/>
            <person name="Lawson D."/>
            <person name="Montgomery P."/>
            <person name="Nene V."/>
            <person name="Nusbaum C."/>
            <person name="Puiu D."/>
            <person name="Romero-Severson J."/>
            <person name="Severson D.W."/>
            <person name="Shumway M."/>
            <person name="Sisk P."/>
            <person name="Stolte C."/>
            <person name="Zeng Q."/>
            <person name="Eisenstadt E."/>
            <person name="Fraser-Liggett C."/>
            <person name="Strausberg R."/>
            <person name="Galagan J."/>
            <person name="Birren B."/>
            <person name="Collins F.H."/>
        </authorList>
    </citation>
    <scope>NUCLEOTIDE SEQUENCE [LARGE SCALE GENOMIC DNA]</scope>
    <source>
        <strain evidence="3">JHB</strain>
    </source>
</reference>
<proteinExistence type="predicted"/>
<sequence>MTEWTLLGCAIPPARQQRRSLKSRSIQTPRVPPDEEKFIFHLAIVSSAPRENVSRVCVLQNDGSEDAEGRSAKRVKRSEVSRKLVTGRRIKKKKQWNVSGCKRQRGQFQIQPRRGHSTDGKGLLQASAGEFREEKMNPAGHPRSSKRLANKRRQLKLKILLLQERLSTLEEDQQLPSMPEFRVFAKNIERFYGELDRVLREIEDCDSFADERDAHDMECAAIEGLLQGVNNKIVALSLALLSKPVQATEQQQVKPLAVSQQVAIPTPLFTNDARGEGECTGDCDVPERTDLAAADAKVCAPIQLLSSPSNATTERGDPLCTRCNGCHLSTDCFVPSEVPLGQSHETNSNLKAFQSMPDSPAEPEVVQHEASTRVRGDVDMSGDSGVPPTLRSEERIRGDIDVGWCQPVELGSLLPADAEREDAKSDDPRQGTAGLVDEDRDIATNQAVKDEDARSLQPAEADEVNDEDRSLPINAQPVCTSPAVQEDAATKPSHKSETYSCQLYNANVARSTDRVRAARKFAEKLLQSVIFTNNEKQSRLVWDPGLQLSSASRSTIRPTEEHHQMAASSGRSMRIWSEILNHQRIPAWPAADSLLAGLIDKKIKRIIAKDFHSIAVCDEDVFVWGLNVGQFGMKKEQNPVLTPKAISLLPDVTNKQDKPVAIATDIKLVESSNAAIVVYTKSSNLYIFNNFKRRTYKNPLMEKFECISVSGGELVTKKEDVSKQGKQLRILAFTVSRNIYIWYEDCGQFVRCVFAQSRNLEIEKIVWCNNHALVLLLGNLYHGTITHKLNAQAVTQISEYTETYAKKEMSTTNKTRIELKRIKGLNNVVDFVCDDEGENFAVLLVS</sequence>
<dbReference type="Proteomes" id="UP000002320">
    <property type="component" value="Unassembled WGS sequence"/>
</dbReference>
<evidence type="ECO:0000256" key="1">
    <source>
        <dbReference type="SAM" id="Coils"/>
    </source>
</evidence>
<feature type="compositionally biased region" description="Basic and acidic residues" evidence="2">
    <location>
        <begin position="365"/>
        <end position="378"/>
    </location>
</feature>
<accession>B0X9E8</accession>
<evidence type="ECO:0000313" key="3">
    <source>
        <dbReference type="EMBL" id="EDS43117.1"/>
    </source>
</evidence>
<dbReference type="KEGG" id="cqu:CpipJ_CPIJ015720"/>
<feature type="compositionally biased region" description="Basic and acidic residues" evidence="2">
    <location>
        <begin position="418"/>
        <end position="429"/>
    </location>
</feature>
<dbReference type="VEuPathDB" id="VectorBase:CQUJHB017567"/>
<protein>
    <submittedName>
        <fullName evidence="3 4">Uncharacterized protein</fullName>
    </submittedName>
</protein>
<feature type="region of interest" description="Disordered" evidence="2">
    <location>
        <begin position="355"/>
        <end position="394"/>
    </location>
</feature>
<keyword evidence="1" id="KW-0175">Coiled coil</keyword>
<feature type="coiled-coil region" evidence="1">
    <location>
        <begin position="145"/>
        <end position="172"/>
    </location>
</feature>
<organism>
    <name type="scientific">Culex quinquefasciatus</name>
    <name type="common">Southern house mosquito</name>
    <name type="synonym">Culex pungens</name>
    <dbReference type="NCBI Taxonomy" id="7176"/>
    <lineage>
        <taxon>Eukaryota</taxon>
        <taxon>Metazoa</taxon>
        <taxon>Ecdysozoa</taxon>
        <taxon>Arthropoda</taxon>
        <taxon>Hexapoda</taxon>
        <taxon>Insecta</taxon>
        <taxon>Pterygota</taxon>
        <taxon>Neoptera</taxon>
        <taxon>Endopterygota</taxon>
        <taxon>Diptera</taxon>
        <taxon>Nematocera</taxon>
        <taxon>Culicoidea</taxon>
        <taxon>Culicidae</taxon>
        <taxon>Culicinae</taxon>
        <taxon>Culicini</taxon>
        <taxon>Culex</taxon>
        <taxon>Culex</taxon>
    </lineage>
</organism>
<dbReference type="VEuPathDB" id="VectorBase:CQUJHB008497"/>
<evidence type="ECO:0000313" key="5">
    <source>
        <dbReference type="Proteomes" id="UP000002320"/>
    </source>
</evidence>